<keyword evidence="6" id="KW-1185">Reference proteome</keyword>
<feature type="domain" description="HTH marR-type" evidence="4">
    <location>
        <begin position="1"/>
        <end position="136"/>
    </location>
</feature>
<organism evidence="5 6">
    <name type="scientific">Hoeflea halophila</name>
    <dbReference type="NCBI Taxonomy" id="714899"/>
    <lineage>
        <taxon>Bacteria</taxon>
        <taxon>Pseudomonadati</taxon>
        <taxon>Pseudomonadota</taxon>
        <taxon>Alphaproteobacteria</taxon>
        <taxon>Hyphomicrobiales</taxon>
        <taxon>Rhizobiaceae</taxon>
        <taxon>Hoeflea</taxon>
    </lineage>
</organism>
<dbReference type="Pfam" id="PF12802">
    <property type="entry name" value="MarR_2"/>
    <property type="match status" value="1"/>
</dbReference>
<evidence type="ECO:0000256" key="2">
    <source>
        <dbReference type="ARBA" id="ARBA00023125"/>
    </source>
</evidence>
<dbReference type="GO" id="GO:0006950">
    <property type="term" value="P:response to stress"/>
    <property type="evidence" value="ECO:0007669"/>
    <property type="project" value="TreeGrafter"/>
</dbReference>
<dbReference type="InterPro" id="IPR039422">
    <property type="entry name" value="MarR/SlyA-like"/>
</dbReference>
<evidence type="ECO:0000256" key="3">
    <source>
        <dbReference type="ARBA" id="ARBA00023163"/>
    </source>
</evidence>
<dbReference type="SUPFAM" id="SSF46785">
    <property type="entry name" value="Winged helix' DNA-binding domain"/>
    <property type="match status" value="1"/>
</dbReference>
<dbReference type="PANTHER" id="PTHR33164">
    <property type="entry name" value="TRANSCRIPTIONAL REGULATOR, MARR FAMILY"/>
    <property type="match status" value="1"/>
</dbReference>
<dbReference type="SMART" id="SM00347">
    <property type="entry name" value="HTH_MARR"/>
    <property type="match status" value="1"/>
</dbReference>
<dbReference type="InterPro" id="IPR036388">
    <property type="entry name" value="WH-like_DNA-bd_sf"/>
</dbReference>
<dbReference type="PROSITE" id="PS01117">
    <property type="entry name" value="HTH_MARR_1"/>
    <property type="match status" value="1"/>
</dbReference>
<keyword evidence="2" id="KW-0238">DNA-binding</keyword>
<dbReference type="PANTHER" id="PTHR33164:SF43">
    <property type="entry name" value="HTH-TYPE TRANSCRIPTIONAL REPRESSOR YETL"/>
    <property type="match status" value="1"/>
</dbReference>
<protein>
    <submittedName>
        <fullName evidence="5">MarR family transcriptional regulator</fullName>
    </submittedName>
</protein>
<evidence type="ECO:0000313" key="6">
    <source>
        <dbReference type="Proteomes" id="UP000219465"/>
    </source>
</evidence>
<dbReference type="EMBL" id="OCPC01000001">
    <property type="protein sequence ID" value="SOE12626.1"/>
    <property type="molecule type" value="Genomic_DNA"/>
</dbReference>
<gene>
    <name evidence="5" type="ORF">SAMN05877838_0888</name>
</gene>
<dbReference type="InterPro" id="IPR023187">
    <property type="entry name" value="Tscrpt_reg_MarR-type_CS"/>
</dbReference>
<name>A0A286HYU7_9HYPH</name>
<evidence type="ECO:0000256" key="1">
    <source>
        <dbReference type="ARBA" id="ARBA00023015"/>
    </source>
</evidence>
<dbReference type="InterPro" id="IPR000835">
    <property type="entry name" value="HTH_MarR-typ"/>
</dbReference>
<dbReference type="AlphaFoldDB" id="A0A286HYU7"/>
<dbReference type="GO" id="GO:0003677">
    <property type="term" value="F:DNA binding"/>
    <property type="evidence" value="ECO:0007669"/>
    <property type="project" value="UniProtKB-KW"/>
</dbReference>
<proteinExistence type="predicted"/>
<dbReference type="Gene3D" id="1.10.10.10">
    <property type="entry name" value="Winged helix-like DNA-binding domain superfamily/Winged helix DNA-binding domain"/>
    <property type="match status" value="1"/>
</dbReference>
<evidence type="ECO:0000259" key="4">
    <source>
        <dbReference type="PROSITE" id="PS50995"/>
    </source>
</evidence>
<dbReference type="Proteomes" id="UP000219465">
    <property type="component" value="Unassembled WGS sequence"/>
</dbReference>
<dbReference type="GO" id="GO:0003700">
    <property type="term" value="F:DNA-binding transcription factor activity"/>
    <property type="evidence" value="ECO:0007669"/>
    <property type="project" value="InterPro"/>
</dbReference>
<keyword evidence="3" id="KW-0804">Transcription</keyword>
<reference evidence="6" key="1">
    <citation type="submission" date="2017-08" db="EMBL/GenBank/DDBJ databases">
        <authorList>
            <person name="Varghese N."/>
            <person name="Submissions S."/>
        </authorList>
    </citation>
    <scope>NUCLEOTIDE SEQUENCE [LARGE SCALE GENOMIC DNA]</scope>
    <source>
        <strain evidence="6">KCTC 23107</strain>
    </source>
</reference>
<dbReference type="PROSITE" id="PS50995">
    <property type="entry name" value="HTH_MARR_2"/>
    <property type="match status" value="1"/>
</dbReference>
<dbReference type="InterPro" id="IPR036390">
    <property type="entry name" value="WH_DNA-bd_sf"/>
</dbReference>
<evidence type="ECO:0000313" key="5">
    <source>
        <dbReference type="EMBL" id="SOE12626.1"/>
    </source>
</evidence>
<accession>A0A286HYU7</accession>
<sequence length="143" mass="15622">MEAAFGFFNEIGIIAQLSGMALENAMPEGMTLAQFSVLNHLSRMGEGWTPQRIAQAMQVTKGAMTGTLKHLEGKELVVIVPDESDGRVKRVSISPEGRAMREACIAAVAPLMQEMMQDLDIKNIARTVPVLAAVRAWLDARRN</sequence>
<keyword evidence="1" id="KW-0805">Transcription regulation</keyword>